<dbReference type="GO" id="GO:0009847">
    <property type="term" value="P:spore germination"/>
    <property type="evidence" value="ECO:0007669"/>
    <property type="project" value="InterPro"/>
</dbReference>
<dbReference type="Pfam" id="PF25198">
    <property type="entry name" value="Spore_GerAC_N"/>
    <property type="match status" value="1"/>
</dbReference>
<keyword evidence="4" id="KW-0812">Transmembrane</keyword>
<organism evidence="6 7">
    <name type="scientific">Desulfitobacterium hafniense DP7</name>
    <dbReference type="NCBI Taxonomy" id="537010"/>
    <lineage>
        <taxon>Bacteria</taxon>
        <taxon>Bacillati</taxon>
        <taxon>Bacillota</taxon>
        <taxon>Clostridia</taxon>
        <taxon>Eubacteriales</taxon>
        <taxon>Desulfitobacteriaceae</taxon>
        <taxon>Desulfitobacterium</taxon>
    </lineage>
</organism>
<dbReference type="PANTHER" id="PTHR22550">
    <property type="entry name" value="SPORE GERMINATION PROTEIN"/>
    <property type="match status" value="1"/>
</dbReference>
<sequence>MIDYQDGEYHFYGEVADLGGQSRKGGAGGQGNLNFSIIKASGETYTQARDDLNRKSSRPVYLGALKVLIFTDRLAFQDVEEYLNRSRTQRNTRKSLKIITSADEPEDLLKAELDNASSVGLAIDNIQDNLMKEGSSFFVDIGDLLEALAVKKVGFLIPAMGVVDSHITLTGYTVFENGKKVGFIPQDQRRGVVFFLNPHGSFHYEVILNSNRYELDVTLNNKKITTMYADEELMIQIQMGFKAVLNYASTAQPVTIGDREALQRLLEEAVLQDIVQALDTSQKEYALDYLGIYRYFRAQHTGGDAITVLFIRQLTDRALLSECILKPLIARAAAGKTPPAEELLDRVLYVDHCALDDNPDAIDAYLLDGYTVLLGPWGGRYIVSDIKKIESKSIDSPELQYTLRGARDCFIENLDTNLSLIRYRIKDPRLKIAMLETGKRTRTSVAVVYIEDIANPGIVKDILQRIAKIRIDGIVESGELQKQILNSKWSLFPQTGIVERSDMACGALLEGKVIILVEGSGLGLIAPKVFHEFLISCDDIYDNKYLALLTKGLRFIALFLSITLGALYIAIISFHHDTLPSEYILTLAAMRANVPFNAFTGIVQLEIIVEIIRESLLRIPKKIGGAIGILGAIIIGQAAMASGMYSPLLLIIVSTELLASFMIPDYTLMNPFRILKVLMILLSAVFGLIGFTLGLCLIVTVIVSSNSFGVAYAAPSAPFNREDFLGKLFPDKSISPKRPNFLKTTDQTRIESDERKQ</sequence>
<evidence type="ECO:0000313" key="7">
    <source>
        <dbReference type="Proteomes" id="UP000004416"/>
    </source>
</evidence>
<feature type="transmembrane region" description="Helical" evidence="4">
    <location>
        <begin position="680"/>
        <end position="703"/>
    </location>
</feature>
<evidence type="ECO:0000256" key="2">
    <source>
        <dbReference type="ARBA" id="ARBA00023136"/>
    </source>
</evidence>
<feature type="compositionally biased region" description="Basic and acidic residues" evidence="3">
    <location>
        <begin position="746"/>
        <end position="757"/>
    </location>
</feature>
<dbReference type="InterPro" id="IPR050768">
    <property type="entry name" value="UPF0353/GerABKA_families"/>
</dbReference>
<evidence type="ECO:0000259" key="5">
    <source>
        <dbReference type="Pfam" id="PF25198"/>
    </source>
</evidence>
<feature type="transmembrane region" description="Helical" evidence="4">
    <location>
        <begin position="624"/>
        <end position="642"/>
    </location>
</feature>
<protein>
    <submittedName>
        <fullName evidence="6">Germination protein, Ger(X)C family</fullName>
    </submittedName>
</protein>
<evidence type="ECO:0000256" key="4">
    <source>
        <dbReference type="SAM" id="Phobius"/>
    </source>
</evidence>
<dbReference type="HOGENOM" id="CLU_367911_0_0_9"/>
<dbReference type="EMBL" id="AFZX01000098">
    <property type="protein sequence ID" value="EHL05451.1"/>
    <property type="molecule type" value="Genomic_DNA"/>
</dbReference>
<reference evidence="6 7" key="1">
    <citation type="submission" date="2011-08" db="EMBL/GenBank/DDBJ databases">
        <authorList>
            <person name="Weinstock G."/>
            <person name="Sodergren E."/>
            <person name="Clifton S."/>
            <person name="Fulton L."/>
            <person name="Fulton B."/>
            <person name="Courtney L."/>
            <person name="Fronick C."/>
            <person name="Harrison M."/>
            <person name="Strong C."/>
            <person name="Farmer C."/>
            <person name="Delahaunty K."/>
            <person name="Markovic C."/>
            <person name="Hall O."/>
            <person name="Minx P."/>
            <person name="Tomlinson C."/>
            <person name="Mitreva M."/>
            <person name="Hou S."/>
            <person name="Chen J."/>
            <person name="Wollam A."/>
            <person name="Pepin K.H."/>
            <person name="Johnson M."/>
            <person name="Bhonagiri V."/>
            <person name="Zhang X."/>
            <person name="Suruliraj S."/>
            <person name="Warren W."/>
            <person name="Chinwalla A."/>
            <person name="Mardis E.R."/>
            <person name="Wilson R.K."/>
        </authorList>
    </citation>
    <scope>NUCLEOTIDE SEQUENCE [LARGE SCALE GENOMIC DNA]</scope>
    <source>
        <strain evidence="6 7">DP7</strain>
    </source>
</reference>
<keyword evidence="4" id="KW-1133">Transmembrane helix</keyword>
<dbReference type="InterPro" id="IPR038501">
    <property type="entry name" value="Spore_GerAC_C_sf"/>
</dbReference>
<gene>
    <name evidence="6" type="ORF">HMPREF0322_03864</name>
</gene>
<dbReference type="AlphaFoldDB" id="G9XSB5"/>
<dbReference type="RefSeq" id="WP_005814788.1">
    <property type="nucleotide sequence ID" value="NZ_JH414483.1"/>
</dbReference>
<proteinExistence type="inferred from homology"/>
<comment type="caution">
    <text evidence="6">The sequence shown here is derived from an EMBL/GenBank/DDBJ whole genome shotgun (WGS) entry which is preliminary data.</text>
</comment>
<dbReference type="PANTHER" id="PTHR22550:SF5">
    <property type="entry name" value="LEUCINE ZIPPER PROTEIN 4"/>
    <property type="match status" value="1"/>
</dbReference>
<name>G9XSB5_DESHA</name>
<dbReference type="GO" id="GO:0016020">
    <property type="term" value="C:membrane"/>
    <property type="evidence" value="ECO:0007669"/>
    <property type="project" value="InterPro"/>
</dbReference>
<evidence type="ECO:0000256" key="3">
    <source>
        <dbReference type="SAM" id="MobiDB-lite"/>
    </source>
</evidence>
<dbReference type="PATRIC" id="fig|537010.4.peg.3615"/>
<dbReference type="Pfam" id="PF03323">
    <property type="entry name" value="GerA"/>
    <property type="match status" value="1"/>
</dbReference>
<accession>G9XSB5</accession>
<evidence type="ECO:0000256" key="1">
    <source>
        <dbReference type="ARBA" id="ARBA00005278"/>
    </source>
</evidence>
<dbReference type="Gene3D" id="3.30.300.210">
    <property type="entry name" value="Nutrient germinant receptor protein C, domain 3"/>
    <property type="match status" value="1"/>
</dbReference>
<feature type="transmembrane region" description="Helical" evidence="4">
    <location>
        <begin position="553"/>
        <end position="574"/>
    </location>
</feature>
<evidence type="ECO:0000313" key="6">
    <source>
        <dbReference type="EMBL" id="EHL05451.1"/>
    </source>
</evidence>
<dbReference type="InterPro" id="IPR004995">
    <property type="entry name" value="Spore_Ger"/>
</dbReference>
<feature type="region of interest" description="Disordered" evidence="3">
    <location>
        <begin position="733"/>
        <end position="757"/>
    </location>
</feature>
<comment type="similarity">
    <text evidence="1">Belongs to the GerABKA family.</text>
</comment>
<keyword evidence="2 4" id="KW-0472">Membrane</keyword>
<dbReference type="Proteomes" id="UP000004416">
    <property type="component" value="Unassembled WGS sequence"/>
</dbReference>
<feature type="domain" description="Spore germination protein N-terminal" evidence="5">
    <location>
        <begin position="2"/>
        <end position="160"/>
    </location>
</feature>
<dbReference type="InterPro" id="IPR057336">
    <property type="entry name" value="GerAC_N"/>
</dbReference>